<dbReference type="PATRIC" id="fig|1300342.3.peg.2190"/>
<dbReference type="GO" id="GO:0004177">
    <property type="term" value="F:aminopeptidase activity"/>
    <property type="evidence" value="ECO:0007669"/>
    <property type="project" value="UniProtKB-KW"/>
</dbReference>
<protein>
    <submittedName>
        <fullName evidence="2">Xaa-Pro aminopeptidase</fullName>
    </submittedName>
</protein>
<sequence>MERLPPPVAPFRRPPGPPARCVAAGLLLLLGFCQVAAARTVAYANGRWFDGERFTTGTRYAVDGRLVAAPPASVDARVDLAQRWVVPPFAEAHNHNLQNAANLGRFRDLYLREGVFYAAMLCGNEADNKSVRDALRARGDLRLVQTVCVSSPDGHPLGMVMADLRRSGSDAGPETVRDRFYVSLETREDIDAKWPLIRAARPDWIKAILVHSEDPARRADPKTFGYNGLAPELLAPLVARAHADGLRVAVHTDSAADFETAVRAGADIIAHLPGYAIRPGKQAGDYRLGDAALAEAARRGTVVIATASIAAFIAGKDADALRKIQVVQKDNLRRLRAAGVPIAMGSDRFTGTSLAEYDYLAGFGLFTPAELLRMLSMDTPKLLFPNERIGCLEDGCRADFLVLDADPLVDGQAVHRIVRRVMGGAELPPPASP</sequence>
<evidence type="ECO:0000313" key="2">
    <source>
        <dbReference type="EMBL" id="ANB18258.1"/>
    </source>
</evidence>
<evidence type="ECO:0000313" key="3">
    <source>
        <dbReference type="Proteomes" id="UP000076830"/>
    </source>
</evidence>
<reference evidence="2 3" key="1">
    <citation type="submission" date="2016-04" db="EMBL/GenBank/DDBJ databases">
        <title>Complete genome sequence of Dokdonella koreensis DS-123T.</title>
        <authorList>
            <person name="Kim J.F."/>
            <person name="Lee H."/>
            <person name="Kwak M.-J."/>
        </authorList>
    </citation>
    <scope>NUCLEOTIDE SEQUENCE [LARGE SCALE GENOMIC DNA]</scope>
    <source>
        <strain evidence="2 3">DS-123</strain>
    </source>
</reference>
<dbReference type="Gene3D" id="3.20.20.140">
    <property type="entry name" value="Metal-dependent hydrolases"/>
    <property type="match status" value="1"/>
</dbReference>
<dbReference type="InterPro" id="IPR006680">
    <property type="entry name" value="Amidohydro-rel"/>
</dbReference>
<name>A0A160DUT2_9GAMM</name>
<evidence type="ECO:0000259" key="1">
    <source>
        <dbReference type="Pfam" id="PF01979"/>
    </source>
</evidence>
<dbReference type="InterPro" id="IPR051781">
    <property type="entry name" value="Metallo-dep_Hydrolase"/>
</dbReference>
<keyword evidence="3" id="KW-1185">Reference proteome</keyword>
<dbReference type="GO" id="GO:0016810">
    <property type="term" value="F:hydrolase activity, acting on carbon-nitrogen (but not peptide) bonds"/>
    <property type="evidence" value="ECO:0007669"/>
    <property type="project" value="InterPro"/>
</dbReference>
<feature type="domain" description="Amidohydrolase-related" evidence="1">
    <location>
        <begin position="227"/>
        <end position="414"/>
    </location>
</feature>
<dbReference type="InterPro" id="IPR032466">
    <property type="entry name" value="Metal_Hydrolase"/>
</dbReference>
<dbReference type="EMBL" id="CP015249">
    <property type="protein sequence ID" value="ANB18258.1"/>
    <property type="molecule type" value="Genomic_DNA"/>
</dbReference>
<dbReference type="AlphaFoldDB" id="A0A160DUT2"/>
<dbReference type="InterPro" id="IPR011059">
    <property type="entry name" value="Metal-dep_hydrolase_composite"/>
</dbReference>
<dbReference type="STRING" id="1300342.I596_2246"/>
<dbReference type="Pfam" id="PF01979">
    <property type="entry name" value="Amidohydro_1"/>
    <property type="match status" value="1"/>
</dbReference>
<organism evidence="2 3">
    <name type="scientific">Dokdonella koreensis DS-123</name>
    <dbReference type="NCBI Taxonomy" id="1300342"/>
    <lineage>
        <taxon>Bacteria</taxon>
        <taxon>Pseudomonadati</taxon>
        <taxon>Pseudomonadota</taxon>
        <taxon>Gammaproteobacteria</taxon>
        <taxon>Lysobacterales</taxon>
        <taxon>Rhodanobacteraceae</taxon>
        <taxon>Dokdonella</taxon>
    </lineage>
</organism>
<keyword evidence="2" id="KW-0645">Protease</keyword>
<dbReference type="Proteomes" id="UP000076830">
    <property type="component" value="Chromosome"/>
</dbReference>
<dbReference type="PANTHER" id="PTHR43135:SF3">
    <property type="entry name" value="ALPHA-D-RIBOSE 1-METHYLPHOSPHONATE 5-TRIPHOSPHATE DIPHOSPHATASE"/>
    <property type="match status" value="1"/>
</dbReference>
<dbReference type="RefSeq" id="WP_067647441.1">
    <property type="nucleotide sequence ID" value="NZ_CP015249.1"/>
</dbReference>
<accession>A0A160DUT2</accession>
<keyword evidence="2" id="KW-0378">Hydrolase</keyword>
<keyword evidence="2" id="KW-0031">Aminopeptidase</keyword>
<gene>
    <name evidence="2" type="ORF">I596_2246</name>
</gene>
<dbReference type="SUPFAM" id="SSF51556">
    <property type="entry name" value="Metallo-dependent hydrolases"/>
    <property type="match status" value="1"/>
</dbReference>
<proteinExistence type="predicted"/>
<dbReference type="KEGG" id="dko:I596_2246"/>
<dbReference type="Gene3D" id="2.30.40.10">
    <property type="entry name" value="Urease, subunit C, domain 1"/>
    <property type="match status" value="1"/>
</dbReference>
<dbReference type="SUPFAM" id="SSF51338">
    <property type="entry name" value="Composite domain of metallo-dependent hydrolases"/>
    <property type="match status" value="1"/>
</dbReference>
<dbReference type="PANTHER" id="PTHR43135">
    <property type="entry name" value="ALPHA-D-RIBOSE 1-METHYLPHOSPHONATE 5-TRIPHOSPHATE DIPHOSPHATASE"/>
    <property type="match status" value="1"/>
</dbReference>